<evidence type="ECO:0000313" key="2">
    <source>
        <dbReference type="EMBL" id="OBZ76508.1"/>
    </source>
</evidence>
<name>A0A1C7MI66_GRIFR</name>
<comment type="caution">
    <text evidence="2">The sequence shown here is derived from an EMBL/GenBank/DDBJ whole genome shotgun (WGS) entry which is preliminary data.</text>
</comment>
<evidence type="ECO:0000256" key="1">
    <source>
        <dbReference type="SAM" id="MobiDB-lite"/>
    </source>
</evidence>
<keyword evidence="3" id="KW-1185">Reference proteome</keyword>
<dbReference type="EMBL" id="LUGG01000003">
    <property type="protein sequence ID" value="OBZ76508.1"/>
    <property type="molecule type" value="Genomic_DNA"/>
</dbReference>
<proteinExistence type="predicted"/>
<dbReference type="AlphaFoldDB" id="A0A1C7MI66"/>
<evidence type="ECO:0000313" key="3">
    <source>
        <dbReference type="Proteomes" id="UP000092993"/>
    </source>
</evidence>
<feature type="region of interest" description="Disordered" evidence="1">
    <location>
        <begin position="1"/>
        <end position="35"/>
    </location>
</feature>
<gene>
    <name evidence="2" type="ORF">A0H81_03763</name>
</gene>
<accession>A0A1C7MI66</accession>
<sequence>MSAPAPAAPIASAPAAPVPTSAVSSMPATVLHPRSPPVICQNPRVLYEPPSQTTLHSGHVMQPLQCYDPLLR</sequence>
<feature type="compositionally biased region" description="Low complexity" evidence="1">
    <location>
        <begin position="1"/>
        <end position="28"/>
    </location>
</feature>
<reference evidence="2 3" key="1">
    <citation type="submission" date="2016-03" db="EMBL/GenBank/DDBJ databases">
        <title>Whole genome sequencing of Grifola frondosa 9006-11.</title>
        <authorList>
            <person name="Min B."/>
            <person name="Park H."/>
            <person name="Kim J.-G."/>
            <person name="Cho H."/>
            <person name="Oh Y.-L."/>
            <person name="Kong W.-S."/>
            <person name="Choi I.-G."/>
        </authorList>
    </citation>
    <scope>NUCLEOTIDE SEQUENCE [LARGE SCALE GENOMIC DNA]</scope>
    <source>
        <strain evidence="2 3">9006-11</strain>
    </source>
</reference>
<dbReference type="OrthoDB" id="2813310at2759"/>
<dbReference type="Proteomes" id="UP000092993">
    <property type="component" value="Unassembled WGS sequence"/>
</dbReference>
<protein>
    <submittedName>
        <fullName evidence="2">Uncharacterized protein</fullName>
    </submittedName>
</protein>
<organism evidence="2 3">
    <name type="scientific">Grifola frondosa</name>
    <name type="common">Maitake</name>
    <name type="synonym">Polyporus frondosus</name>
    <dbReference type="NCBI Taxonomy" id="5627"/>
    <lineage>
        <taxon>Eukaryota</taxon>
        <taxon>Fungi</taxon>
        <taxon>Dikarya</taxon>
        <taxon>Basidiomycota</taxon>
        <taxon>Agaricomycotina</taxon>
        <taxon>Agaricomycetes</taxon>
        <taxon>Polyporales</taxon>
        <taxon>Grifolaceae</taxon>
        <taxon>Grifola</taxon>
    </lineage>
</organism>